<gene>
    <name evidence="8" type="ORF">HETIRDRAFT_306094</name>
</gene>
<evidence type="ECO:0000256" key="1">
    <source>
        <dbReference type="ARBA" id="ARBA00004173"/>
    </source>
</evidence>
<dbReference type="RefSeq" id="XP_009541329.1">
    <property type="nucleotide sequence ID" value="XM_009543034.1"/>
</dbReference>
<sequence length="77" mass="9068">MHQPTLKHFILKQQALDLFRSAIRASRSIPDVVAREETIVWIRAEFERKRHLQDVAAIEDALKAGRRDMKHYFPASR</sequence>
<reference evidence="8 9" key="1">
    <citation type="journal article" date="2012" name="New Phytol.">
        <title>Insight into trade-off between wood decay and parasitism from the genome of a fungal forest pathogen.</title>
        <authorList>
            <person name="Olson A."/>
            <person name="Aerts A."/>
            <person name="Asiegbu F."/>
            <person name="Belbahri L."/>
            <person name="Bouzid O."/>
            <person name="Broberg A."/>
            <person name="Canback B."/>
            <person name="Coutinho P.M."/>
            <person name="Cullen D."/>
            <person name="Dalman K."/>
            <person name="Deflorio G."/>
            <person name="van Diepen L.T."/>
            <person name="Dunand C."/>
            <person name="Duplessis S."/>
            <person name="Durling M."/>
            <person name="Gonthier P."/>
            <person name="Grimwood J."/>
            <person name="Fossdal C.G."/>
            <person name="Hansson D."/>
            <person name="Henrissat B."/>
            <person name="Hietala A."/>
            <person name="Himmelstrand K."/>
            <person name="Hoffmeister D."/>
            <person name="Hogberg N."/>
            <person name="James T.Y."/>
            <person name="Karlsson M."/>
            <person name="Kohler A."/>
            <person name="Kues U."/>
            <person name="Lee Y.H."/>
            <person name="Lin Y.C."/>
            <person name="Lind M."/>
            <person name="Lindquist E."/>
            <person name="Lombard V."/>
            <person name="Lucas S."/>
            <person name="Lunden K."/>
            <person name="Morin E."/>
            <person name="Murat C."/>
            <person name="Park J."/>
            <person name="Raffaello T."/>
            <person name="Rouze P."/>
            <person name="Salamov A."/>
            <person name="Schmutz J."/>
            <person name="Solheim H."/>
            <person name="Stahlberg J."/>
            <person name="Velez H."/>
            <person name="de Vries R.P."/>
            <person name="Wiebenga A."/>
            <person name="Woodward S."/>
            <person name="Yakovlev I."/>
            <person name="Garbelotto M."/>
            <person name="Martin F."/>
            <person name="Grigoriev I.V."/>
            <person name="Stenlid J."/>
        </authorList>
    </citation>
    <scope>NUCLEOTIDE SEQUENCE [LARGE SCALE GENOMIC DNA]</scope>
    <source>
        <strain evidence="8 9">TC 32-1</strain>
    </source>
</reference>
<evidence type="ECO:0000256" key="6">
    <source>
        <dbReference type="ARBA" id="ARBA00044735"/>
    </source>
</evidence>
<dbReference type="Proteomes" id="UP000030671">
    <property type="component" value="Unassembled WGS sequence"/>
</dbReference>
<keyword evidence="3" id="KW-0809">Transit peptide</keyword>
<dbReference type="OrthoDB" id="74240at2759"/>
<keyword evidence="9" id="KW-1185">Reference proteome</keyword>
<protein>
    <recommendedName>
        <fullName evidence="5">LYR motif-containing protein 2</fullName>
    </recommendedName>
</protein>
<dbReference type="KEGG" id="hir:HETIRDRAFT_306094"/>
<evidence type="ECO:0000313" key="9">
    <source>
        <dbReference type="Proteomes" id="UP000030671"/>
    </source>
</evidence>
<dbReference type="HOGENOM" id="CLU_151409_2_2_1"/>
<accession>W4KNN8</accession>
<proteinExistence type="inferred from homology"/>
<evidence type="ECO:0000256" key="2">
    <source>
        <dbReference type="ARBA" id="ARBA00009508"/>
    </source>
</evidence>
<evidence type="ECO:0000256" key="4">
    <source>
        <dbReference type="ARBA" id="ARBA00023128"/>
    </source>
</evidence>
<evidence type="ECO:0000256" key="3">
    <source>
        <dbReference type="ARBA" id="ARBA00022946"/>
    </source>
</evidence>
<dbReference type="STRING" id="747525.W4KNN8"/>
<dbReference type="AlphaFoldDB" id="W4KNN8"/>
<dbReference type="InterPro" id="IPR008011">
    <property type="entry name" value="Complex1_LYR_dom"/>
</dbReference>
<comment type="function">
    <text evidence="6">Involved in efficient integration of the N-module into mitochondrial respiratory chain complex I.</text>
</comment>
<feature type="domain" description="Complex 1 LYR protein" evidence="7">
    <location>
        <begin position="13"/>
        <end position="70"/>
    </location>
</feature>
<name>W4KNN8_HETIT</name>
<dbReference type="InParanoid" id="W4KNN8"/>
<dbReference type="GO" id="GO:0005739">
    <property type="term" value="C:mitochondrion"/>
    <property type="evidence" value="ECO:0007669"/>
    <property type="project" value="UniProtKB-SubCell"/>
</dbReference>
<evidence type="ECO:0000256" key="5">
    <source>
        <dbReference type="ARBA" id="ARBA00026235"/>
    </source>
</evidence>
<dbReference type="PANTHER" id="PTHR13675:SF0">
    <property type="entry name" value="LYR MOTIF-CONTAINING PROTEIN 2"/>
    <property type="match status" value="1"/>
</dbReference>
<dbReference type="PANTHER" id="PTHR13675">
    <property type="entry name" value="LYR MOTIF-CONTAINING PROTEIN 2"/>
    <property type="match status" value="1"/>
</dbReference>
<comment type="similarity">
    <text evidence="2">Belongs to the complex I LYR family.</text>
</comment>
<dbReference type="EMBL" id="KI925454">
    <property type="protein sequence ID" value="ETW87427.1"/>
    <property type="molecule type" value="Genomic_DNA"/>
</dbReference>
<dbReference type="GeneID" id="20669377"/>
<comment type="subcellular location">
    <subcellularLocation>
        <location evidence="1">Mitochondrion</location>
    </subcellularLocation>
</comment>
<organism evidence="8 9">
    <name type="scientific">Heterobasidion irregulare (strain TC 32-1)</name>
    <dbReference type="NCBI Taxonomy" id="747525"/>
    <lineage>
        <taxon>Eukaryota</taxon>
        <taxon>Fungi</taxon>
        <taxon>Dikarya</taxon>
        <taxon>Basidiomycota</taxon>
        <taxon>Agaricomycotina</taxon>
        <taxon>Agaricomycetes</taxon>
        <taxon>Russulales</taxon>
        <taxon>Bondarzewiaceae</taxon>
        <taxon>Heterobasidion</taxon>
        <taxon>Heterobasidion annosum species complex</taxon>
    </lineage>
</organism>
<keyword evidence="4" id="KW-0496">Mitochondrion</keyword>
<evidence type="ECO:0000313" key="8">
    <source>
        <dbReference type="EMBL" id="ETW87427.1"/>
    </source>
</evidence>
<dbReference type="CDD" id="cd20262">
    <property type="entry name" value="Complex1_LYR_LYRM2"/>
    <property type="match status" value="1"/>
</dbReference>
<evidence type="ECO:0000259" key="7">
    <source>
        <dbReference type="Pfam" id="PF05347"/>
    </source>
</evidence>
<dbReference type="Pfam" id="PF05347">
    <property type="entry name" value="Complex1_LYR"/>
    <property type="match status" value="1"/>
</dbReference>
<dbReference type="InterPro" id="IPR045293">
    <property type="entry name" value="Complex1_LYR_LYRM2"/>
</dbReference>